<dbReference type="InterPro" id="IPR037523">
    <property type="entry name" value="VOC_core"/>
</dbReference>
<dbReference type="EMBL" id="MBUA01000023">
    <property type="protein sequence ID" value="MBC6491813.1"/>
    <property type="molecule type" value="Genomic_DNA"/>
</dbReference>
<dbReference type="RefSeq" id="WP_187257132.1">
    <property type="nucleotide sequence ID" value="NZ_JBHULF010000007.1"/>
</dbReference>
<evidence type="ECO:0000313" key="2">
    <source>
        <dbReference type="EMBL" id="MBC6491813.1"/>
    </source>
</evidence>
<dbReference type="PANTHER" id="PTHR36503:SF1">
    <property type="entry name" value="BLR2520 PROTEIN"/>
    <property type="match status" value="1"/>
</dbReference>
<organism evidence="2 3">
    <name type="scientific">Flavihumibacter stibioxidans</name>
    <dbReference type="NCBI Taxonomy" id="1834163"/>
    <lineage>
        <taxon>Bacteria</taxon>
        <taxon>Pseudomonadati</taxon>
        <taxon>Bacteroidota</taxon>
        <taxon>Chitinophagia</taxon>
        <taxon>Chitinophagales</taxon>
        <taxon>Chitinophagaceae</taxon>
        <taxon>Flavihumibacter</taxon>
    </lineage>
</organism>
<sequence>MRQKLNLITLGVDDFEKSLDFYEKGLGWKKSDKSMDGLAIFPLGGISLALHPRHELAEDTTLSYQQTEFSGLTISYNAKSQLEVDEVLKQVAQLGATIIKPAQKVYWGGYSGYFKDLDGHLFEVAYNPFWELDENDNLNL</sequence>
<evidence type="ECO:0000259" key="1">
    <source>
        <dbReference type="PROSITE" id="PS51819"/>
    </source>
</evidence>
<dbReference type="PANTHER" id="PTHR36503">
    <property type="entry name" value="BLR2520 PROTEIN"/>
    <property type="match status" value="1"/>
</dbReference>
<protein>
    <submittedName>
        <fullName evidence="2">Glyoxalase</fullName>
    </submittedName>
</protein>
<dbReference type="CDD" id="cd07251">
    <property type="entry name" value="VOC_like"/>
    <property type="match status" value="1"/>
</dbReference>
<dbReference type="SUPFAM" id="SSF54593">
    <property type="entry name" value="Glyoxalase/Bleomycin resistance protein/Dihydroxybiphenyl dioxygenase"/>
    <property type="match status" value="1"/>
</dbReference>
<keyword evidence="3" id="KW-1185">Reference proteome</keyword>
<dbReference type="Gene3D" id="3.10.180.10">
    <property type="entry name" value="2,3-Dihydroxybiphenyl 1,2-Dioxygenase, domain 1"/>
    <property type="match status" value="1"/>
</dbReference>
<feature type="domain" description="VOC" evidence="1">
    <location>
        <begin position="4"/>
        <end position="127"/>
    </location>
</feature>
<dbReference type="InterPro" id="IPR004360">
    <property type="entry name" value="Glyas_Fos-R_dOase_dom"/>
</dbReference>
<evidence type="ECO:0000313" key="3">
    <source>
        <dbReference type="Proteomes" id="UP000765802"/>
    </source>
</evidence>
<dbReference type="Pfam" id="PF00903">
    <property type="entry name" value="Glyoxalase"/>
    <property type="match status" value="1"/>
</dbReference>
<name>A0ABR7MB73_9BACT</name>
<accession>A0ABR7MB73</accession>
<dbReference type="InterPro" id="IPR029068">
    <property type="entry name" value="Glyas_Bleomycin-R_OHBP_Dase"/>
</dbReference>
<gene>
    <name evidence="2" type="ORF">BC349_12190</name>
</gene>
<comment type="caution">
    <text evidence="2">The sequence shown here is derived from an EMBL/GenBank/DDBJ whole genome shotgun (WGS) entry which is preliminary data.</text>
</comment>
<dbReference type="Proteomes" id="UP000765802">
    <property type="component" value="Unassembled WGS sequence"/>
</dbReference>
<proteinExistence type="predicted"/>
<reference evidence="2 3" key="1">
    <citation type="submission" date="2016-07" db="EMBL/GenBank/DDBJ databases">
        <title>Genome analysis of Flavihumibacter stibioxidans YS-17.</title>
        <authorList>
            <person name="Shi K."/>
            <person name="Han Y."/>
            <person name="Wang G."/>
        </authorList>
    </citation>
    <scope>NUCLEOTIDE SEQUENCE [LARGE SCALE GENOMIC DNA]</scope>
    <source>
        <strain evidence="2 3">YS-17</strain>
    </source>
</reference>
<dbReference type="PROSITE" id="PS51819">
    <property type="entry name" value="VOC"/>
    <property type="match status" value="1"/>
</dbReference>